<dbReference type="PANTHER" id="PTHR44757">
    <property type="entry name" value="DIGUANYLATE CYCLASE DGCP"/>
    <property type="match status" value="1"/>
</dbReference>
<dbReference type="SUPFAM" id="SSF55073">
    <property type="entry name" value="Nucleotide cyclase"/>
    <property type="match status" value="1"/>
</dbReference>
<dbReference type="Pfam" id="PF00990">
    <property type="entry name" value="GGDEF"/>
    <property type="match status" value="1"/>
</dbReference>
<dbReference type="InterPro" id="IPR000160">
    <property type="entry name" value="GGDEF_dom"/>
</dbReference>
<keyword evidence="1" id="KW-1133">Transmembrane helix</keyword>
<reference evidence="5" key="1">
    <citation type="journal article" date="2019" name="Int. J. Syst. Evol. Microbiol.">
        <title>The Global Catalogue of Microorganisms (GCM) 10K type strain sequencing project: providing services to taxonomists for standard genome sequencing and annotation.</title>
        <authorList>
            <consortium name="The Broad Institute Genomics Platform"/>
            <consortium name="The Broad Institute Genome Sequencing Center for Infectious Disease"/>
            <person name="Wu L."/>
            <person name="Ma J."/>
        </authorList>
    </citation>
    <scope>NUCLEOTIDE SEQUENCE [LARGE SCALE GENOMIC DNA]</scope>
    <source>
        <strain evidence="5">JCM 3338</strain>
    </source>
</reference>
<feature type="domain" description="EAL" evidence="2">
    <location>
        <begin position="510"/>
        <end position="764"/>
    </location>
</feature>
<dbReference type="NCBIfam" id="TIGR00254">
    <property type="entry name" value="GGDEF"/>
    <property type="match status" value="1"/>
</dbReference>
<dbReference type="SUPFAM" id="SSF141868">
    <property type="entry name" value="EAL domain-like"/>
    <property type="match status" value="1"/>
</dbReference>
<keyword evidence="1" id="KW-0472">Membrane</keyword>
<dbReference type="InterPro" id="IPR052155">
    <property type="entry name" value="Biofilm_reg_signaling"/>
</dbReference>
<dbReference type="Pfam" id="PF00563">
    <property type="entry name" value="EAL"/>
    <property type="match status" value="1"/>
</dbReference>
<feature type="transmembrane region" description="Helical" evidence="1">
    <location>
        <begin position="149"/>
        <end position="171"/>
    </location>
</feature>
<dbReference type="CDD" id="cd01949">
    <property type="entry name" value="GGDEF"/>
    <property type="match status" value="1"/>
</dbReference>
<dbReference type="PROSITE" id="PS50883">
    <property type="entry name" value="EAL"/>
    <property type="match status" value="1"/>
</dbReference>
<feature type="transmembrane region" description="Helical" evidence="1">
    <location>
        <begin position="218"/>
        <end position="238"/>
    </location>
</feature>
<organism evidence="4 5">
    <name type="scientific">Blastococcus deserti</name>
    <dbReference type="NCBI Taxonomy" id="2259033"/>
    <lineage>
        <taxon>Bacteria</taxon>
        <taxon>Bacillati</taxon>
        <taxon>Actinomycetota</taxon>
        <taxon>Actinomycetes</taxon>
        <taxon>Geodermatophilales</taxon>
        <taxon>Geodermatophilaceae</taxon>
        <taxon>Blastococcus</taxon>
    </lineage>
</organism>
<dbReference type="InterPro" id="IPR001633">
    <property type="entry name" value="EAL_dom"/>
</dbReference>
<dbReference type="InterPro" id="IPR043128">
    <property type="entry name" value="Rev_trsase/Diguanyl_cyclase"/>
</dbReference>
<feature type="transmembrane region" description="Helical" evidence="1">
    <location>
        <begin position="307"/>
        <end position="326"/>
    </location>
</feature>
<name>A0ABW4X656_9ACTN</name>
<protein>
    <submittedName>
        <fullName evidence="4">Bifunctional diguanylate cyclase/phosphodiesterase</fullName>
    </submittedName>
</protein>
<evidence type="ECO:0000259" key="3">
    <source>
        <dbReference type="PROSITE" id="PS50887"/>
    </source>
</evidence>
<keyword evidence="1" id="KW-0812">Transmembrane</keyword>
<comment type="caution">
    <text evidence="4">The sequence shown here is derived from an EMBL/GenBank/DDBJ whole genome shotgun (WGS) entry which is preliminary data.</text>
</comment>
<proteinExistence type="predicted"/>
<feature type="transmembrane region" description="Helical" evidence="1">
    <location>
        <begin position="115"/>
        <end position="137"/>
    </location>
</feature>
<feature type="transmembrane region" description="Helical" evidence="1">
    <location>
        <begin position="60"/>
        <end position="76"/>
    </location>
</feature>
<dbReference type="InterPro" id="IPR029787">
    <property type="entry name" value="Nucleotide_cyclase"/>
</dbReference>
<dbReference type="EMBL" id="JBHUHP010000001">
    <property type="protein sequence ID" value="MFD2090582.1"/>
    <property type="molecule type" value="Genomic_DNA"/>
</dbReference>
<accession>A0ABW4X656</accession>
<feature type="transmembrane region" description="Helical" evidence="1">
    <location>
        <begin position="21"/>
        <end position="40"/>
    </location>
</feature>
<dbReference type="Proteomes" id="UP001597402">
    <property type="component" value="Unassembled WGS sequence"/>
</dbReference>
<feature type="transmembrane region" description="Helical" evidence="1">
    <location>
        <begin position="88"/>
        <end position="109"/>
    </location>
</feature>
<dbReference type="PROSITE" id="PS50887">
    <property type="entry name" value="GGDEF"/>
    <property type="match status" value="1"/>
</dbReference>
<dbReference type="SMART" id="SM00267">
    <property type="entry name" value="GGDEF"/>
    <property type="match status" value="1"/>
</dbReference>
<sequence>MEPGAAPPRLRGRGSPVPGPARLALAVLLAVVAAFFVSTLPRVRAAAGFRPAGFDPWLDGWLQGGGYVTAAVLALLRPLSSPVDRAIWAWLAAAVAARALGFLLFLAYVRRQDPLPYPSVADAAWLAMYVFLLVGLVQLARRRTRRLSALLLLDAAVGVLAAAALAVSLLYRTVLSLAAPGTPDAAVVVNLAYPVLDLMLLVAFVGVLLAYEWRPPPAAWALAIGVVGFAVVDGVFVYQSAAGTFRPGTMLSSGSMAVTALVAVAGWLPDGSRAGRREPMPNVVLPGIFALVCLAVLVFATQRDVPALGVVLAGAGVVVAIARTGLSFRALRSLAEHRREARADDLTGLANRRAFNEVLERSLARRPDDRHLALLIVDLDDFKAVNDSLGHHYGDELLRLAAPRIQQAVRSGDVVARVGGDEFAVLLADADGPLAVRIAERLRAGFRRPFQLGSRSLVIAPSVGIALVPDDGREPVELLQHADLAMYEAKATRTGHALFRRELHPSSRMRLETTERLRRAIEDGEVVVHYQPQVSLRTGAVTGVEALARWQRPDVGLVPPSGFLQQVESGGLMPLLTGVVLAEAVRQGAAWAAAGRQLTVAVNLSVTNLLDPGFPDQVVHLLATSGLPYGALELELTEDLFMADPARARTAIAALLDAGVSLVVDDYGTGFSSLGYLRDLRDIRGLKLDRSFVTHMDADPRAAAIVESTVNLAHSLGMHVVAEGVETPAVRDRLGELRCELAQGFLFSEPRPAGDLDLDVAPGVRPGPP</sequence>
<dbReference type="Gene3D" id="3.30.70.270">
    <property type="match status" value="1"/>
</dbReference>
<dbReference type="RefSeq" id="WP_376871636.1">
    <property type="nucleotide sequence ID" value="NZ_JBHUHP010000001.1"/>
</dbReference>
<evidence type="ECO:0000313" key="4">
    <source>
        <dbReference type="EMBL" id="MFD2090582.1"/>
    </source>
</evidence>
<keyword evidence="5" id="KW-1185">Reference proteome</keyword>
<feature type="domain" description="GGDEF" evidence="3">
    <location>
        <begin position="370"/>
        <end position="503"/>
    </location>
</feature>
<gene>
    <name evidence="4" type="ORF">ACFSHS_03255</name>
</gene>
<dbReference type="CDD" id="cd01948">
    <property type="entry name" value="EAL"/>
    <property type="match status" value="1"/>
</dbReference>
<feature type="transmembrane region" description="Helical" evidence="1">
    <location>
        <begin position="191"/>
        <end position="211"/>
    </location>
</feature>
<dbReference type="PANTHER" id="PTHR44757:SF2">
    <property type="entry name" value="BIOFILM ARCHITECTURE MAINTENANCE PROTEIN MBAA"/>
    <property type="match status" value="1"/>
</dbReference>
<dbReference type="Gene3D" id="3.20.20.450">
    <property type="entry name" value="EAL domain"/>
    <property type="match status" value="1"/>
</dbReference>
<dbReference type="InterPro" id="IPR035919">
    <property type="entry name" value="EAL_sf"/>
</dbReference>
<evidence type="ECO:0000313" key="5">
    <source>
        <dbReference type="Proteomes" id="UP001597402"/>
    </source>
</evidence>
<evidence type="ECO:0000259" key="2">
    <source>
        <dbReference type="PROSITE" id="PS50883"/>
    </source>
</evidence>
<dbReference type="SMART" id="SM00052">
    <property type="entry name" value="EAL"/>
    <property type="match status" value="1"/>
</dbReference>
<feature type="transmembrane region" description="Helical" evidence="1">
    <location>
        <begin position="280"/>
        <end position="301"/>
    </location>
</feature>
<evidence type="ECO:0000256" key="1">
    <source>
        <dbReference type="SAM" id="Phobius"/>
    </source>
</evidence>